<dbReference type="SUPFAM" id="SSF47616">
    <property type="entry name" value="GST C-terminal domain-like"/>
    <property type="match status" value="1"/>
</dbReference>
<accession>A0AAE1FD43</accession>
<comment type="caution">
    <text evidence="2">The sequence shown here is derived from an EMBL/GenBank/DDBJ whole genome shotgun (WGS) entry which is preliminary data.</text>
</comment>
<dbReference type="Proteomes" id="UP001286313">
    <property type="component" value="Unassembled WGS sequence"/>
</dbReference>
<dbReference type="PROSITE" id="PS50404">
    <property type="entry name" value="GST_NTER"/>
    <property type="match status" value="1"/>
</dbReference>
<dbReference type="PANTHER" id="PTHR43917">
    <property type="match status" value="1"/>
</dbReference>
<dbReference type="PANTHER" id="PTHR43917:SF8">
    <property type="entry name" value="GH16740P-RELATED"/>
    <property type="match status" value="1"/>
</dbReference>
<dbReference type="Gene3D" id="1.20.1050.10">
    <property type="match status" value="1"/>
</dbReference>
<dbReference type="GO" id="GO:0005737">
    <property type="term" value="C:cytoplasm"/>
    <property type="evidence" value="ECO:0007669"/>
    <property type="project" value="TreeGrafter"/>
</dbReference>
<sequence length="184" mass="20944">MKGQHLRKSFTDVNPFKKIPVIQDGNLLILESCAGLRYIAGQYDKSGQWYPGQLQVRAKVDEYLDWQHLNTRAHGMGYFRNKVLLPYLKKCPADLAVVSEHSRELDRVQEQFTSYFLGPRPFITGEKPTIADLLAACEFEQPSAGGYKLEGPVVDYLARVKAQIGPDYDKVHESMRSFAEKCMN</sequence>
<evidence type="ECO:0000313" key="2">
    <source>
        <dbReference type="EMBL" id="KAK3871723.1"/>
    </source>
</evidence>
<dbReference type="SUPFAM" id="SSF52833">
    <property type="entry name" value="Thioredoxin-like"/>
    <property type="match status" value="1"/>
</dbReference>
<organism evidence="2 3">
    <name type="scientific">Petrolisthes cinctipes</name>
    <name type="common">Flat porcelain crab</name>
    <dbReference type="NCBI Taxonomy" id="88211"/>
    <lineage>
        <taxon>Eukaryota</taxon>
        <taxon>Metazoa</taxon>
        <taxon>Ecdysozoa</taxon>
        <taxon>Arthropoda</taxon>
        <taxon>Crustacea</taxon>
        <taxon>Multicrustacea</taxon>
        <taxon>Malacostraca</taxon>
        <taxon>Eumalacostraca</taxon>
        <taxon>Eucarida</taxon>
        <taxon>Decapoda</taxon>
        <taxon>Pleocyemata</taxon>
        <taxon>Anomura</taxon>
        <taxon>Galatheoidea</taxon>
        <taxon>Porcellanidae</taxon>
        <taxon>Petrolisthes</taxon>
    </lineage>
</organism>
<dbReference type="GO" id="GO:0006749">
    <property type="term" value="P:glutathione metabolic process"/>
    <property type="evidence" value="ECO:0007669"/>
    <property type="project" value="TreeGrafter"/>
</dbReference>
<keyword evidence="3" id="KW-1185">Reference proteome</keyword>
<dbReference type="InterPro" id="IPR051369">
    <property type="entry name" value="GST_Theta"/>
</dbReference>
<protein>
    <recommendedName>
        <fullName evidence="1">GST N-terminal domain-containing protein</fullName>
    </recommendedName>
</protein>
<evidence type="ECO:0000313" key="3">
    <source>
        <dbReference type="Proteomes" id="UP001286313"/>
    </source>
</evidence>
<dbReference type="EMBL" id="JAWQEG010002476">
    <property type="protein sequence ID" value="KAK3871723.1"/>
    <property type="molecule type" value="Genomic_DNA"/>
</dbReference>
<dbReference type="AlphaFoldDB" id="A0AAE1FD43"/>
<feature type="domain" description="GST N-terminal" evidence="1">
    <location>
        <begin position="1"/>
        <end position="47"/>
    </location>
</feature>
<dbReference type="Pfam" id="PF02798">
    <property type="entry name" value="GST_N"/>
    <property type="match status" value="1"/>
</dbReference>
<dbReference type="GO" id="GO:0004364">
    <property type="term" value="F:glutathione transferase activity"/>
    <property type="evidence" value="ECO:0007669"/>
    <property type="project" value="TreeGrafter"/>
</dbReference>
<gene>
    <name evidence="2" type="ORF">Pcinc_023154</name>
</gene>
<dbReference type="SFLD" id="SFLDS00019">
    <property type="entry name" value="Glutathione_Transferase_(cytos"/>
    <property type="match status" value="1"/>
</dbReference>
<dbReference type="InterPro" id="IPR004045">
    <property type="entry name" value="Glutathione_S-Trfase_N"/>
</dbReference>
<dbReference type="InterPro" id="IPR036282">
    <property type="entry name" value="Glutathione-S-Trfase_C_sf"/>
</dbReference>
<dbReference type="Gene3D" id="3.40.30.10">
    <property type="entry name" value="Glutaredoxin"/>
    <property type="match status" value="1"/>
</dbReference>
<evidence type="ECO:0000259" key="1">
    <source>
        <dbReference type="PROSITE" id="PS50404"/>
    </source>
</evidence>
<dbReference type="InterPro" id="IPR036249">
    <property type="entry name" value="Thioredoxin-like_sf"/>
</dbReference>
<name>A0AAE1FD43_PETCI</name>
<dbReference type="InterPro" id="IPR040079">
    <property type="entry name" value="Glutathione_S-Trfase"/>
</dbReference>
<reference evidence="2" key="1">
    <citation type="submission" date="2023-10" db="EMBL/GenBank/DDBJ databases">
        <title>Genome assemblies of two species of porcelain crab, Petrolisthes cinctipes and Petrolisthes manimaculis (Anomura: Porcellanidae).</title>
        <authorList>
            <person name="Angst P."/>
        </authorList>
    </citation>
    <scope>NUCLEOTIDE SEQUENCE</scope>
    <source>
        <strain evidence="2">PB745_01</strain>
        <tissue evidence="2">Gill</tissue>
    </source>
</reference>
<proteinExistence type="predicted"/>